<protein>
    <submittedName>
        <fullName evidence="6">Transcriptional regulator, TetR family</fullName>
    </submittedName>
</protein>
<keyword evidence="3" id="KW-0804">Transcription</keyword>
<gene>
    <name evidence="6" type="ORF">SAMN05216199_3612</name>
</gene>
<feature type="DNA-binding region" description="H-T-H motif" evidence="4">
    <location>
        <begin position="27"/>
        <end position="46"/>
    </location>
</feature>
<dbReference type="InterPro" id="IPR009057">
    <property type="entry name" value="Homeodomain-like_sf"/>
</dbReference>
<dbReference type="AlphaFoldDB" id="A0A1H9XAZ6"/>
<dbReference type="GO" id="GO:0003677">
    <property type="term" value="F:DNA binding"/>
    <property type="evidence" value="ECO:0007669"/>
    <property type="project" value="UniProtKB-UniRule"/>
</dbReference>
<evidence type="ECO:0000259" key="5">
    <source>
        <dbReference type="PROSITE" id="PS50977"/>
    </source>
</evidence>
<dbReference type="InterPro" id="IPR011075">
    <property type="entry name" value="TetR_C"/>
</dbReference>
<dbReference type="InterPro" id="IPR001647">
    <property type="entry name" value="HTH_TetR"/>
</dbReference>
<sequence>MYGMEAKTRLVESARELMWDRGYAATSPRAVLDAAGVGQGSMYHHFRGKEDLARAVVEGNAETMRAQVDRDLAGPGSAVERLARYLRRERDVMRGCRFGKLAQDPDVVASPVLGPRVADMFGWLVERLEVVVREGQAAGELRDSLDAHRVASAVAATLQGGYVLARAAGDPAAFDSAVEGLLGLLDTARTTS</sequence>
<evidence type="ECO:0000256" key="2">
    <source>
        <dbReference type="ARBA" id="ARBA00023125"/>
    </source>
</evidence>
<reference evidence="7" key="1">
    <citation type="submission" date="2016-10" db="EMBL/GenBank/DDBJ databases">
        <authorList>
            <person name="Varghese N."/>
            <person name="Submissions S."/>
        </authorList>
    </citation>
    <scope>NUCLEOTIDE SEQUENCE [LARGE SCALE GENOMIC DNA]</scope>
    <source>
        <strain evidence="7">CGMCC 1.6963</strain>
    </source>
</reference>
<dbReference type="SUPFAM" id="SSF46689">
    <property type="entry name" value="Homeodomain-like"/>
    <property type="match status" value="1"/>
</dbReference>
<dbReference type="Pfam" id="PF16925">
    <property type="entry name" value="TetR_C_13"/>
    <property type="match status" value="1"/>
</dbReference>
<proteinExistence type="predicted"/>
<dbReference type="PANTHER" id="PTHR47506">
    <property type="entry name" value="TRANSCRIPTIONAL REGULATORY PROTEIN"/>
    <property type="match status" value="1"/>
</dbReference>
<name>A0A1H9XAZ6_9MICO</name>
<evidence type="ECO:0000313" key="7">
    <source>
        <dbReference type="Proteomes" id="UP000199019"/>
    </source>
</evidence>
<dbReference type="PANTHER" id="PTHR47506:SF3">
    <property type="entry name" value="HTH-TYPE TRANSCRIPTIONAL REGULATOR LMRA"/>
    <property type="match status" value="1"/>
</dbReference>
<dbReference type="PRINTS" id="PR00455">
    <property type="entry name" value="HTHTETR"/>
</dbReference>
<organism evidence="6 7">
    <name type="scientific">Pedococcus cremeus</name>
    <dbReference type="NCBI Taxonomy" id="587636"/>
    <lineage>
        <taxon>Bacteria</taxon>
        <taxon>Bacillati</taxon>
        <taxon>Actinomycetota</taxon>
        <taxon>Actinomycetes</taxon>
        <taxon>Micrococcales</taxon>
        <taxon>Intrasporangiaceae</taxon>
        <taxon>Pedococcus</taxon>
    </lineage>
</organism>
<dbReference type="InterPro" id="IPR036271">
    <property type="entry name" value="Tet_transcr_reg_TetR-rel_C_sf"/>
</dbReference>
<evidence type="ECO:0000256" key="4">
    <source>
        <dbReference type="PROSITE-ProRule" id="PRU00335"/>
    </source>
</evidence>
<dbReference type="PROSITE" id="PS50977">
    <property type="entry name" value="HTH_TETR_2"/>
    <property type="match status" value="1"/>
</dbReference>
<keyword evidence="1" id="KW-0805">Transcription regulation</keyword>
<evidence type="ECO:0000256" key="3">
    <source>
        <dbReference type="ARBA" id="ARBA00023163"/>
    </source>
</evidence>
<dbReference type="STRING" id="587636.SAMN05216199_3612"/>
<dbReference type="Proteomes" id="UP000199019">
    <property type="component" value="Unassembled WGS sequence"/>
</dbReference>
<feature type="domain" description="HTH tetR-type" evidence="5">
    <location>
        <begin position="4"/>
        <end position="64"/>
    </location>
</feature>
<dbReference type="SUPFAM" id="SSF48498">
    <property type="entry name" value="Tetracyclin repressor-like, C-terminal domain"/>
    <property type="match status" value="1"/>
</dbReference>
<keyword evidence="2 4" id="KW-0238">DNA-binding</keyword>
<dbReference type="Pfam" id="PF00440">
    <property type="entry name" value="TetR_N"/>
    <property type="match status" value="1"/>
</dbReference>
<evidence type="ECO:0000256" key="1">
    <source>
        <dbReference type="ARBA" id="ARBA00023015"/>
    </source>
</evidence>
<accession>A0A1H9XAZ6</accession>
<dbReference type="Gene3D" id="1.10.357.10">
    <property type="entry name" value="Tetracycline Repressor, domain 2"/>
    <property type="match status" value="1"/>
</dbReference>
<evidence type="ECO:0000313" key="6">
    <source>
        <dbReference type="EMBL" id="SES43376.1"/>
    </source>
</evidence>
<dbReference type="EMBL" id="FOHB01000007">
    <property type="protein sequence ID" value="SES43376.1"/>
    <property type="molecule type" value="Genomic_DNA"/>
</dbReference>
<keyword evidence="7" id="KW-1185">Reference proteome</keyword>